<proteinExistence type="predicted"/>
<dbReference type="EMBL" id="BMAO01014943">
    <property type="protein sequence ID" value="GFQ98179.1"/>
    <property type="molecule type" value="Genomic_DNA"/>
</dbReference>
<sequence>MGDKQLTNRIILSQTDIPKLIEASDSEEVTEYESHTSDGTESSDNDFDTKGTEILNYIPKKSKNVILMSTLHRGKEVSNTPDKKTINDLRL</sequence>
<evidence type="ECO:0000313" key="2">
    <source>
        <dbReference type="EMBL" id="GFQ98179.1"/>
    </source>
</evidence>
<dbReference type="AlphaFoldDB" id="A0A8X6L6D9"/>
<reference evidence="2" key="1">
    <citation type="submission" date="2020-07" db="EMBL/GenBank/DDBJ databases">
        <title>Multicomponent nature underlies the extraordinary mechanical properties of spider dragline silk.</title>
        <authorList>
            <person name="Kono N."/>
            <person name="Nakamura H."/>
            <person name="Mori M."/>
            <person name="Yoshida Y."/>
            <person name="Ohtoshi R."/>
            <person name="Malay A.D."/>
            <person name="Moran D.A.P."/>
            <person name="Tomita M."/>
            <person name="Numata K."/>
            <person name="Arakawa K."/>
        </authorList>
    </citation>
    <scope>NUCLEOTIDE SEQUENCE</scope>
</reference>
<evidence type="ECO:0000256" key="1">
    <source>
        <dbReference type="SAM" id="MobiDB-lite"/>
    </source>
</evidence>
<gene>
    <name evidence="2" type="ORF">TNCT_585671</name>
</gene>
<dbReference type="Proteomes" id="UP000887116">
    <property type="component" value="Unassembled WGS sequence"/>
</dbReference>
<evidence type="ECO:0000313" key="3">
    <source>
        <dbReference type="Proteomes" id="UP000887116"/>
    </source>
</evidence>
<keyword evidence="3" id="KW-1185">Reference proteome</keyword>
<comment type="caution">
    <text evidence="2">The sequence shown here is derived from an EMBL/GenBank/DDBJ whole genome shotgun (WGS) entry which is preliminary data.</text>
</comment>
<feature type="region of interest" description="Disordered" evidence="1">
    <location>
        <begin position="22"/>
        <end position="50"/>
    </location>
</feature>
<name>A0A8X6L6D9_TRICU</name>
<accession>A0A8X6L6D9</accession>
<organism evidence="2 3">
    <name type="scientific">Trichonephila clavata</name>
    <name type="common">Joro spider</name>
    <name type="synonym">Nephila clavata</name>
    <dbReference type="NCBI Taxonomy" id="2740835"/>
    <lineage>
        <taxon>Eukaryota</taxon>
        <taxon>Metazoa</taxon>
        <taxon>Ecdysozoa</taxon>
        <taxon>Arthropoda</taxon>
        <taxon>Chelicerata</taxon>
        <taxon>Arachnida</taxon>
        <taxon>Araneae</taxon>
        <taxon>Araneomorphae</taxon>
        <taxon>Entelegynae</taxon>
        <taxon>Araneoidea</taxon>
        <taxon>Nephilidae</taxon>
        <taxon>Trichonephila</taxon>
    </lineage>
</organism>
<protein>
    <submittedName>
        <fullName evidence="2">Uncharacterized protein</fullName>
    </submittedName>
</protein>